<dbReference type="AlphaFoldDB" id="A0AAJ7PR10"/>
<dbReference type="InterPro" id="IPR031518">
    <property type="entry name" value="DUF4693"/>
</dbReference>
<dbReference type="Pfam" id="PF15764">
    <property type="entry name" value="DUF4693"/>
    <property type="match status" value="1"/>
</dbReference>
<feature type="coiled-coil region" evidence="1">
    <location>
        <begin position="412"/>
        <end position="439"/>
    </location>
</feature>
<dbReference type="Proteomes" id="UP000694890">
    <property type="component" value="Linkage group LG11"/>
</dbReference>
<feature type="compositionally biased region" description="Polar residues" evidence="2">
    <location>
        <begin position="161"/>
        <end position="174"/>
    </location>
</feature>
<evidence type="ECO:0000313" key="4">
    <source>
        <dbReference type="RefSeq" id="XP_018536348.1"/>
    </source>
</evidence>
<dbReference type="PANTHER" id="PTHR14870">
    <property type="entry name" value="TUBULIN EPSILON AND DELTA COMPLEX PROTEIN 2"/>
    <property type="match status" value="1"/>
</dbReference>
<protein>
    <submittedName>
        <fullName evidence="4">Uncharacterized protein LOC108886149</fullName>
    </submittedName>
</protein>
<evidence type="ECO:0000313" key="3">
    <source>
        <dbReference type="Proteomes" id="UP000694890"/>
    </source>
</evidence>
<reference evidence="4" key="1">
    <citation type="submission" date="2025-08" db="UniProtKB">
        <authorList>
            <consortium name="RefSeq"/>
        </authorList>
    </citation>
    <scope>IDENTIFICATION</scope>
    <source>
        <tissue evidence="4">Brain</tissue>
    </source>
</reference>
<feature type="compositionally biased region" description="Polar residues" evidence="2">
    <location>
        <begin position="113"/>
        <end position="135"/>
    </location>
</feature>
<feature type="compositionally biased region" description="Low complexity" evidence="2">
    <location>
        <begin position="147"/>
        <end position="160"/>
    </location>
</feature>
<accession>A0AAJ7PR10</accession>
<evidence type="ECO:0000256" key="1">
    <source>
        <dbReference type="SAM" id="Coils"/>
    </source>
</evidence>
<feature type="region of interest" description="Disordered" evidence="2">
    <location>
        <begin position="47"/>
        <end position="66"/>
    </location>
</feature>
<proteinExistence type="predicted"/>
<keyword evidence="1" id="KW-0175">Coiled coil</keyword>
<feature type="region of interest" description="Disordered" evidence="2">
    <location>
        <begin position="80"/>
        <end position="174"/>
    </location>
</feature>
<name>A0AAJ7PR10_LATCA</name>
<dbReference type="RefSeq" id="XP_018536348.1">
    <property type="nucleotide sequence ID" value="XM_018680832.2"/>
</dbReference>
<evidence type="ECO:0000256" key="2">
    <source>
        <dbReference type="SAM" id="MobiDB-lite"/>
    </source>
</evidence>
<dbReference type="PANTHER" id="PTHR14870:SF1">
    <property type="entry name" value="TUBULIN EPSILON AND DELTA COMPLEX PROTEIN 2"/>
    <property type="match status" value="1"/>
</dbReference>
<dbReference type="GeneID" id="108886149"/>
<organism evidence="3 4">
    <name type="scientific">Lates calcarifer</name>
    <name type="common">Barramundi</name>
    <name type="synonym">Holocentrus calcarifer</name>
    <dbReference type="NCBI Taxonomy" id="8187"/>
    <lineage>
        <taxon>Eukaryota</taxon>
        <taxon>Metazoa</taxon>
        <taxon>Chordata</taxon>
        <taxon>Craniata</taxon>
        <taxon>Vertebrata</taxon>
        <taxon>Euteleostomi</taxon>
        <taxon>Actinopterygii</taxon>
        <taxon>Neopterygii</taxon>
        <taxon>Teleostei</taxon>
        <taxon>Neoteleostei</taxon>
        <taxon>Acanthomorphata</taxon>
        <taxon>Carangaria</taxon>
        <taxon>Carangaria incertae sedis</taxon>
        <taxon>Centropomidae</taxon>
        <taxon>Lates</taxon>
    </lineage>
</organism>
<gene>
    <name evidence="4" type="primary">LOC108886149</name>
</gene>
<sequence length="486" mass="53053">MSLLSVVEQTIKSCKAEQAKINDSIQLYKEILQTLTPQPVIKMGSEESECADATATDTNTSPEEQDDIELLERALEKALRVRTGSGASKKDPDRNKQSGPWKEPGASAVMSKDVTQSSGPSKGGQTTVRSTSKSASLDRKEHKKPGSSVSSTLDSKLSASNNPGRSKTTNNRSVIHNRVVSSAGVVHHQAARKLQQTGSASGSLDHISTLHSKNKTVKSSVLSGDDLDKAATISAHSSNNTVPFSYTHESGAHSLFQHNGIPSEQTTKWKSLRSKQNRLWDKVIALQRKPVPGRSQFMERMRTTFPKDWPCGSPDQTRVLVDRLTHRGHDLAQRCQTEELLAKSTPGMATKLGDGLQMTATELKDFADQVKQEWEAWDRWRPEGGCLCPTGANSVWEDGIIAPLPLTITYTTEAELQELEKLRMRVALLQQEINLEQALLDTLSPQLSSIAPGSGCPNPSVLRDLYSLLGEGGERFPAIVLDSDPD</sequence>
<dbReference type="KEGG" id="lcf:108886149"/>